<accession>A0A0P0W7X7</accession>
<dbReference type="OMA" id="CCRPEVE"/>
<dbReference type="GO" id="GO:0009535">
    <property type="term" value="C:chloroplast thylakoid membrane"/>
    <property type="evidence" value="ECO:0000318"/>
    <property type="project" value="GO_Central"/>
</dbReference>
<evidence type="ECO:0000313" key="3">
    <source>
        <dbReference type="Proteomes" id="UP000059680"/>
    </source>
</evidence>
<evidence type="ECO:0000256" key="1">
    <source>
        <dbReference type="SAM" id="MobiDB-lite"/>
    </source>
</evidence>
<organism evidence="2 3">
    <name type="scientific">Oryza sativa subsp. japonica</name>
    <name type="common">Rice</name>
    <dbReference type="NCBI Taxonomy" id="39947"/>
    <lineage>
        <taxon>Eukaryota</taxon>
        <taxon>Viridiplantae</taxon>
        <taxon>Streptophyta</taxon>
        <taxon>Embryophyta</taxon>
        <taxon>Tracheophyta</taxon>
        <taxon>Spermatophyta</taxon>
        <taxon>Magnoliopsida</taxon>
        <taxon>Liliopsida</taxon>
        <taxon>Poales</taxon>
        <taxon>Poaceae</taxon>
        <taxon>BOP clade</taxon>
        <taxon>Oryzoideae</taxon>
        <taxon>Oryzeae</taxon>
        <taxon>Oryzinae</taxon>
        <taxon>Oryza</taxon>
        <taxon>Oryza sativa</taxon>
    </lineage>
</organism>
<evidence type="ECO:0000313" key="2">
    <source>
        <dbReference type="EMBL" id="BAS88308.1"/>
    </source>
</evidence>
<reference evidence="2 3" key="3">
    <citation type="journal article" date="2013" name="Rice">
        <title>Improvement of the Oryza sativa Nipponbare reference genome using next generation sequence and optical map data.</title>
        <authorList>
            <person name="Kawahara Y."/>
            <person name="de la Bastide M."/>
            <person name="Hamilton J.P."/>
            <person name="Kanamori H."/>
            <person name="McCombie W.R."/>
            <person name="Ouyang S."/>
            <person name="Schwartz D.C."/>
            <person name="Tanaka T."/>
            <person name="Wu J."/>
            <person name="Zhou S."/>
            <person name="Childs K.L."/>
            <person name="Davidson R.M."/>
            <person name="Lin H."/>
            <person name="Quesada-Ocampo L."/>
            <person name="Vaillancourt B."/>
            <person name="Sakai H."/>
            <person name="Lee S.S."/>
            <person name="Kim J."/>
            <person name="Numa H."/>
            <person name="Itoh T."/>
            <person name="Buell C.R."/>
            <person name="Matsumoto T."/>
        </authorList>
    </citation>
    <scope>NUCLEOTIDE SEQUENCE [LARGE SCALE GENOMIC DNA]</scope>
    <source>
        <strain evidence="3">cv. Nipponbare</strain>
    </source>
</reference>
<dbReference type="Proteomes" id="UP000059680">
    <property type="component" value="Chromosome 4"/>
</dbReference>
<dbReference type="EMBL" id="AP014960">
    <property type="protein sequence ID" value="BAS88308.1"/>
    <property type="molecule type" value="Genomic_DNA"/>
</dbReference>
<sequence>MALSPPSPCRRWWRAMAWCRRRRPRRGWLPASPACVAFVARPKPSRRWSRRRRRRPHRRPRPRLRARGGGAKAKSAASTGLWDVLAFSGPAPEPINRRLAMVGFV</sequence>
<gene>
    <name evidence="2" type="ordered locus">Os04g0267950</name>
    <name evidence="2" type="ORF">OSNPB_040267950</name>
</gene>
<dbReference type="PaxDb" id="39947-A0A0P0W7X7"/>
<keyword evidence="3" id="KW-1185">Reference proteome</keyword>
<dbReference type="Gramene" id="Os04t0267950-00">
    <property type="protein sequence ID" value="Os04t0267950-00"/>
    <property type="gene ID" value="Os04g0267950"/>
</dbReference>
<feature type="compositionally biased region" description="Basic residues" evidence="1">
    <location>
        <begin position="43"/>
        <end position="66"/>
    </location>
</feature>
<name>A0A0P0W7X7_ORYSJ</name>
<feature type="region of interest" description="Disordered" evidence="1">
    <location>
        <begin position="42"/>
        <end position="75"/>
    </location>
</feature>
<protein>
    <submittedName>
        <fullName evidence="2">Os04g0267950 protein</fullName>
    </submittedName>
</protein>
<reference evidence="3" key="1">
    <citation type="journal article" date="2005" name="Nature">
        <title>The map-based sequence of the rice genome.</title>
        <authorList>
            <consortium name="International rice genome sequencing project (IRGSP)"/>
            <person name="Matsumoto T."/>
            <person name="Wu J."/>
            <person name="Kanamori H."/>
            <person name="Katayose Y."/>
            <person name="Fujisawa M."/>
            <person name="Namiki N."/>
            <person name="Mizuno H."/>
            <person name="Yamamoto K."/>
            <person name="Antonio B.A."/>
            <person name="Baba T."/>
            <person name="Sakata K."/>
            <person name="Nagamura Y."/>
            <person name="Aoki H."/>
            <person name="Arikawa K."/>
            <person name="Arita K."/>
            <person name="Bito T."/>
            <person name="Chiden Y."/>
            <person name="Fujitsuka N."/>
            <person name="Fukunaka R."/>
            <person name="Hamada M."/>
            <person name="Harada C."/>
            <person name="Hayashi A."/>
            <person name="Hijishita S."/>
            <person name="Honda M."/>
            <person name="Hosokawa S."/>
            <person name="Ichikawa Y."/>
            <person name="Idonuma A."/>
            <person name="Iijima M."/>
            <person name="Ikeda M."/>
            <person name="Ikeno M."/>
            <person name="Ito K."/>
            <person name="Ito S."/>
            <person name="Ito T."/>
            <person name="Ito Y."/>
            <person name="Ito Y."/>
            <person name="Iwabuchi A."/>
            <person name="Kamiya K."/>
            <person name="Karasawa W."/>
            <person name="Kurita K."/>
            <person name="Katagiri S."/>
            <person name="Kikuta A."/>
            <person name="Kobayashi H."/>
            <person name="Kobayashi N."/>
            <person name="Machita K."/>
            <person name="Maehara T."/>
            <person name="Masukawa M."/>
            <person name="Mizubayashi T."/>
            <person name="Mukai Y."/>
            <person name="Nagasaki H."/>
            <person name="Nagata Y."/>
            <person name="Naito S."/>
            <person name="Nakashima M."/>
            <person name="Nakama Y."/>
            <person name="Nakamichi Y."/>
            <person name="Nakamura M."/>
            <person name="Meguro A."/>
            <person name="Negishi M."/>
            <person name="Ohta I."/>
            <person name="Ohta T."/>
            <person name="Okamoto M."/>
            <person name="Ono N."/>
            <person name="Saji S."/>
            <person name="Sakaguchi M."/>
            <person name="Sakai K."/>
            <person name="Shibata M."/>
            <person name="Shimokawa T."/>
            <person name="Song J."/>
            <person name="Takazaki Y."/>
            <person name="Terasawa K."/>
            <person name="Tsugane M."/>
            <person name="Tsuji K."/>
            <person name="Ueda S."/>
            <person name="Waki K."/>
            <person name="Yamagata H."/>
            <person name="Yamamoto M."/>
            <person name="Yamamoto S."/>
            <person name="Yamane H."/>
            <person name="Yoshiki S."/>
            <person name="Yoshihara R."/>
            <person name="Yukawa K."/>
            <person name="Zhong H."/>
            <person name="Yano M."/>
            <person name="Yuan Q."/>
            <person name="Ouyang S."/>
            <person name="Liu J."/>
            <person name="Jones K.M."/>
            <person name="Gansberger K."/>
            <person name="Moffat K."/>
            <person name="Hill J."/>
            <person name="Bera J."/>
            <person name="Fadrosh D."/>
            <person name="Jin S."/>
            <person name="Johri S."/>
            <person name="Kim M."/>
            <person name="Overton L."/>
            <person name="Reardon M."/>
            <person name="Tsitrin T."/>
            <person name="Vuong H."/>
            <person name="Weaver B."/>
            <person name="Ciecko A."/>
            <person name="Tallon L."/>
            <person name="Jackson J."/>
            <person name="Pai G."/>
            <person name="Aken S.V."/>
            <person name="Utterback T."/>
            <person name="Reidmuller S."/>
            <person name="Feldblyum T."/>
            <person name="Hsiao J."/>
            <person name="Zismann V."/>
            <person name="Iobst S."/>
            <person name="de Vazeille A.R."/>
            <person name="Buell C.R."/>
            <person name="Ying K."/>
            <person name="Li Y."/>
            <person name="Lu T."/>
            <person name="Huang Y."/>
            <person name="Zhao Q."/>
            <person name="Feng Q."/>
            <person name="Zhang L."/>
            <person name="Zhu J."/>
            <person name="Weng Q."/>
            <person name="Mu J."/>
            <person name="Lu Y."/>
            <person name="Fan D."/>
            <person name="Liu Y."/>
            <person name="Guan J."/>
            <person name="Zhang Y."/>
            <person name="Yu S."/>
            <person name="Liu X."/>
            <person name="Zhang Y."/>
            <person name="Hong G."/>
            <person name="Han B."/>
            <person name="Choisne N."/>
            <person name="Demange N."/>
            <person name="Orjeda G."/>
            <person name="Samain S."/>
            <person name="Cattolico L."/>
            <person name="Pelletier E."/>
            <person name="Couloux A."/>
            <person name="Segurens B."/>
            <person name="Wincker P."/>
            <person name="D'Hont A."/>
            <person name="Scarpelli C."/>
            <person name="Weissenbach J."/>
            <person name="Salanoubat M."/>
            <person name="Quetier F."/>
            <person name="Yu Y."/>
            <person name="Kim H.R."/>
            <person name="Rambo T."/>
            <person name="Currie J."/>
            <person name="Collura K."/>
            <person name="Luo M."/>
            <person name="Yang T."/>
            <person name="Ammiraju J.S.S."/>
            <person name="Engler F."/>
            <person name="Soderlund C."/>
            <person name="Wing R.A."/>
            <person name="Palmer L.E."/>
            <person name="de la Bastide M."/>
            <person name="Spiegel L."/>
            <person name="Nascimento L."/>
            <person name="Zutavern T."/>
            <person name="O'Shaughnessy A."/>
            <person name="Dike S."/>
            <person name="Dedhia N."/>
            <person name="Preston R."/>
            <person name="Balija V."/>
            <person name="McCombie W.R."/>
            <person name="Chow T."/>
            <person name="Chen H."/>
            <person name="Chung M."/>
            <person name="Chen C."/>
            <person name="Shaw J."/>
            <person name="Wu H."/>
            <person name="Hsiao K."/>
            <person name="Chao Y."/>
            <person name="Chu M."/>
            <person name="Cheng C."/>
            <person name="Hour A."/>
            <person name="Lee P."/>
            <person name="Lin S."/>
            <person name="Lin Y."/>
            <person name="Liou J."/>
            <person name="Liu S."/>
            <person name="Hsing Y."/>
            <person name="Raghuvanshi S."/>
            <person name="Mohanty A."/>
            <person name="Bharti A.K."/>
            <person name="Gaur A."/>
            <person name="Gupta V."/>
            <person name="Kumar D."/>
            <person name="Ravi V."/>
            <person name="Vij S."/>
            <person name="Kapur A."/>
            <person name="Khurana P."/>
            <person name="Khurana P."/>
            <person name="Khurana J.P."/>
            <person name="Tyagi A.K."/>
            <person name="Gaikwad K."/>
            <person name="Singh A."/>
            <person name="Dalal V."/>
            <person name="Srivastava S."/>
            <person name="Dixit A."/>
            <person name="Pal A.K."/>
            <person name="Ghazi I.A."/>
            <person name="Yadav M."/>
            <person name="Pandit A."/>
            <person name="Bhargava A."/>
            <person name="Sureshbabu K."/>
            <person name="Batra K."/>
            <person name="Sharma T.R."/>
            <person name="Mohapatra T."/>
            <person name="Singh N.K."/>
            <person name="Messing J."/>
            <person name="Nelson A.B."/>
            <person name="Fuks G."/>
            <person name="Kavchok S."/>
            <person name="Keizer G."/>
            <person name="Linton E."/>
            <person name="Llaca V."/>
            <person name="Song R."/>
            <person name="Tanyolac B."/>
            <person name="Young S."/>
            <person name="Ho-Il K."/>
            <person name="Hahn J.H."/>
            <person name="Sangsakoo G."/>
            <person name="Vanavichit A."/>
            <person name="de Mattos Luiz.A.T."/>
            <person name="Zimmer P.D."/>
            <person name="Malone G."/>
            <person name="Dellagostin O."/>
            <person name="de Oliveira A.C."/>
            <person name="Bevan M."/>
            <person name="Bancroft I."/>
            <person name="Minx P."/>
            <person name="Cordum H."/>
            <person name="Wilson R."/>
            <person name="Cheng Z."/>
            <person name="Jin W."/>
            <person name="Jiang J."/>
            <person name="Leong S.A."/>
            <person name="Iwama H."/>
            <person name="Gojobori T."/>
            <person name="Itoh T."/>
            <person name="Niimura Y."/>
            <person name="Fujii Y."/>
            <person name="Habara T."/>
            <person name="Sakai H."/>
            <person name="Sato Y."/>
            <person name="Wilson G."/>
            <person name="Kumar K."/>
            <person name="McCouch S."/>
            <person name="Juretic N."/>
            <person name="Hoen D."/>
            <person name="Wright S."/>
            <person name="Bruskiewich R."/>
            <person name="Bureau T."/>
            <person name="Miyao A."/>
            <person name="Hirochika H."/>
            <person name="Nishikawa T."/>
            <person name="Kadowaki K."/>
            <person name="Sugiura M."/>
            <person name="Burr B."/>
            <person name="Sasaki T."/>
        </authorList>
    </citation>
    <scope>NUCLEOTIDE SEQUENCE [LARGE SCALE GENOMIC DNA]</scope>
    <source>
        <strain evidence="3">cv. Nipponbare</strain>
    </source>
</reference>
<dbReference type="AlphaFoldDB" id="A0A0P0W7X7"/>
<proteinExistence type="predicted"/>
<reference evidence="2 3" key="2">
    <citation type="journal article" date="2013" name="Plant Cell Physiol.">
        <title>Rice Annotation Project Database (RAP-DB): an integrative and interactive database for rice genomics.</title>
        <authorList>
            <person name="Sakai H."/>
            <person name="Lee S.S."/>
            <person name="Tanaka T."/>
            <person name="Numa H."/>
            <person name="Kim J."/>
            <person name="Kawahara Y."/>
            <person name="Wakimoto H."/>
            <person name="Yang C.C."/>
            <person name="Iwamoto M."/>
            <person name="Abe T."/>
            <person name="Yamada Y."/>
            <person name="Muto A."/>
            <person name="Inokuchi H."/>
            <person name="Ikemura T."/>
            <person name="Matsumoto T."/>
            <person name="Sasaki T."/>
            <person name="Itoh T."/>
        </authorList>
    </citation>
    <scope>NUCLEOTIDE SEQUENCE [LARGE SCALE GENOMIC DNA]</scope>
    <source>
        <strain evidence="3">cv. Nipponbare</strain>
    </source>
</reference>
<dbReference type="InParanoid" id="A0A0P0W7X7"/>